<dbReference type="Gene3D" id="1.25.40.10">
    <property type="entry name" value="Tetratricopeptide repeat domain"/>
    <property type="match status" value="1"/>
</dbReference>
<organism evidence="5 6">
    <name type="scientific">Stachybotrys elegans</name>
    <dbReference type="NCBI Taxonomy" id="80388"/>
    <lineage>
        <taxon>Eukaryota</taxon>
        <taxon>Fungi</taxon>
        <taxon>Dikarya</taxon>
        <taxon>Ascomycota</taxon>
        <taxon>Pezizomycotina</taxon>
        <taxon>Sordariomycetes</taxon>
        <taxon>Hypocreomycetidae</taxon>
        <taxon>Hypocreales</taxon>
        <taxon>Stachybotryaceae</taxon>
        <taxon>Stachybotrys</taxon>
    </lineage>
</organism>
<dbReference type="Proteomes" id="UP000813444">
    <property type="component" value="Unassembled WGS sequence"/>
</dbReference>
<evidence type="ECO:0000256" key="2">
    <source>
        <dbReference type="SAM" id="MobiDB-lite"/>
    </source>
</evidence>
<feature type="region of interest" description="Disordered" evidence="2">
    <location>
        <begin position="823"/>
        <end position="845"/>
    </location>
</feature>
<gene>
    <name evidence="5" type="ORF">B0I35DRAFT_39090</name>
</gene>
<feature type="domain" description="DNA/RNA-binding" evidence="3">
    <location>
        <begin position="199"/>
        <end position="473"/>
    </location>
</feature>
<feature type="region of interest" description="Disordered" evidence="2">
    <location>
        <begin position="763"/>
        <end position="783"/>
    </location>
</feature>
<keyword evidence="1" id="KW-0539">Nucleus</keyword>
<protein>
    <recommendedName>
        <fullName evidence="1">Nonsense-mediated mRNA decay factor</fullName>
    </recommendedName>
</protein>
<evidence type="ECO:0000313" key="5">
    <source>
        <dbReference type="EMBL" id="KAH7329212.1"/>
    </source>
</evidence>
<evidence type="ECO:0000256" key="1">
    <source>
        <dbReference type="RuleBase" id="RU369098"/>
    </source>
</evidence>
<dbReference type="AlphaFoldDB" id="A0A8K0T8C9"/>
<feature type="region of interest" description="Disordered" evidence="2">
    <location>
        <begin position="704"/>
        <end position="740"/>
    </location>
</feature>
<dbReference type="SUPFAM" id="SSF48452">
    <property type="entry name" value="TPR-like"/>
    <property type="match status" value="1"/>
</dbReference>
<accession>A0A8K0T8C9</accession>
<sequence>MATSAPQPRPASLTFHQAREYQKRLADQLERMQSDSSAGTDLVQFETVDGLLEKLRLACVQTIFLDFEYAVKKNVEHVLWEPHTSINTEYRRVLRRLRNSPNAVEKRKVEKMYNNFLRIAQKFYKGYIQRLVARYDVPELKRVAKGIEMELLPTQDSITPPTALHAKVLNSCHATLLRLGDLARYRVQARHKKSGYETALTFYGLAHDLIPDSGYAFHQMSIVSMDEGNNLDMFYHLYRSWAAIEPHPHAKSNIETRFKTLGSQSSSRNHGRSSSEDVFVMWFVKLHALFYKGEVFSQHKELEGEVMHRLEKTARTPNSSNILLKMILFNMSAYHIASVRFAETQSAEASRFGQFTLTLNVRFILVLSSILESELRESQSKETLNDGESAGSEPIIENLLPLLRTYCMWLGARRADFFGTSDSAGGMAYSLIQSLSRVFTLLCVETYRRDNPATCPYLLSEDLEIRGFQPLYGQDVPEPCRAYNGEEGTLKPFPPPEEQRMGHSGEALARILDILRCAYFLAEDPTIPLVHRIVDNQLVFEFESSPQPPQQSNNSNVATHDASMDIPAELESSLPLQPQQVLEFDSPVELEANGTPLAAAAEPAQLSEEEEAGESTVFSMVAPFLKPPVTEPHQCRSPGLQSNGMPSPAVNAAFNSMQPEPSPTGSVTGGTYAALPWDWVFTPRPRVSQERLDGDGQEAFLTHRSPTQLSRRAADDPFNSPKSPLAAFAPHMTSSASRSPAIPEDLHRQQLLQAFGSPSLPRATVAGGWSSGQELPRKASSPATYGSHAMQNMVSSSSAFSNLSSLYLGTPVNGPARRVSTPYGLAGREAEQSSQRDVSSRRYQMDNTASQYDAAILNAAHGNAR</sequence>
<comment type="caution">
    <text evidence="5">The sequence shown here is derived from an EMBL/GenBank/DDBJ whole genome shotgun (WGS) entry which is preliminary data.</text>
</comment>
<name>A0A8K0T8C9_9HYPO</name>
<comment type="function">
    <text evidence="1">Plays a role in nonsense-mediated mRNA decay.</text>
</comment>
<dbReference type="GO" id="GO:0005634">
    <property type="term" value="C:nucleus"/>
    <property type="evidence" value="ECO:0007669"/>
    <property type="project" value="UniProtKB-SubCell"/>
</dbReference>
<dbReference type="Pfam" id="PF10374">
    <property type="entry name" value="EST1"/>
    <property type="match status" value="1"/>
</dbReference>
<evidence type="ECO:0000259" key="3">
    <source>
        <dbReference type="Pfam" id="PF10373"/>
    </source>
</evidence>
<dbReference type="OrthoDB" id="69928at2759"/>
<dbReference type="PANTHER" id="PTHR15696">
    <property type="entry name" value="SMG-7 SUPPRESSOR WITH MORPHOLOGICAL EFFECT ON GENITALIA PROTEIN 7"/>
    <property type="match status" value="1"/>
</dbReference>
<evidence type="ECO:0000313" key="6">
    <source>
        <dbReference type="Proteomes" id="UP000813444"/>
    </source>
</evidence>
<proteinExistence type="predicted"/>
<dbReference type="InterPro" id="IPR045153">
    <property type="entry name" value="Est1/Ebs1-like"/>
</dbReference>
<keyword evidence="6" id="KW-1185">Reference proteome</keyword>
<dbReference type="InterPro" id="IPR011990">
    <property type="entry name" value="TPR-like_helical_dom_sf"/>
</dbReference>
<dbReference type="PANTHER" id="PTHR15696:SF36">
    <property type="entry name" value="NONSENSE-MEDIATED MRNA DECAY FACTOR"/>
    <property type="match status" value="1"/>
</dbReference>
<feature type="domain" description="Telomerase activating protein Est1-like N-terminal" evidence="4">
    <location>
        <begin position="75"/>
        <end position="189"/>
    </location>
</feature>
<reference evidence="5" key="1">
    <citation type="journal article" date="2021" name="Nat. Commun.">
        <title>Genetic determinants of endophytism in the Arabidopsis root mycobiome.</title>
        <authorList>
            <person name="Mesny F."/>
            <person name="Miyauchi S."/>
            <person name="Thiergart T."/>
            <person name="Pickel B."/>
            <person name="Atanasova L."/>
            <person name="Karlsson M."/>
            <person name="Huettel B."/>
            <person name="Barry K.W."/>
            <person name="Haridas S."/>
            <person name="Chen C."/>
            <person name="Bauer D."/>
            <person name="Andreopoulos W."/>
            <person name="Pangilinan J."/>
            <person name="LaButti K."/>
            <person name="Riley R."/>
            <person name="Lipzen A."/>
            <person name="Clum A."/>
            <person name="Drula E."/>
            <person name="Henrissat B."/>
            <person name="Kohler A."/>
            <person name="Grigoriev I.V."/>
            <person name="Martin F.M."/>
            <person name="Hacquard S."/>
        </authorList>
    </citation>
    <scope>NUCLEOTIDE SEQUENCE</scope>
    <source>
        <strain evidence="5">MPI-CAGE-CH-0235</strain>
    </source>
</reference>
<comment type="subcellular location">
    <subcellularLocation>
        <location evidence="1">Nucleus</location>
    </subcellularLocation>
</comment>
<dbReference type="GO" id="GO:0000184">
    <property type="term" value="P:nuclear-transcribed mRNA catabolic process, nonsense-mediated decay"/>
    <property type="evidence" value="ECO:0007669"/>
    <property type="project" value="UniProtKB-KW"/>
</dbReference>
<evidence type="ECO:0000259" key="4">
    <source>
        <dbReference type="Pfam" id="PF10374"/>
    </source>
</evidence>
<keyword evidence="1" id="KW-0866">Nonsense-mediated mRNA decay</keyword>
<dbReference type="EMBL" id="JAGPNK010000001">
    <property type="protein sequence ID" value="KAH7329212.1"/>
    <property type="molecule type" value="Genomic_DNA"/>
</dbReference>
<dbReference type="InterPro" id="IPR018834">
    <property type="entry name" value="DNA/RNA-bd_Est1-type"/>
</dbReference>
<dbReference type="InterPro" id="IPR019458">
    <property type="entry name" value="Est1-like_N"/>
</dbReference>
<dbReference type="Pfam" id="PF10373">
    <property type="entry name" value="EST1_DNA_bind"/>
    <property type="match status" value="1"/>
</dbReference>